<dbReference type="InterPro" id="IPR019421">
    <property type="entry name" value="7TM_GPCR_serpentine_rcpt_Srd"/>
</dbReference>
<evidence type="ECO:0000313" key="2">
    <source>
        <dbReference type="EMBL" id="CAD2187321.1"/>
    </source>
</evidence>
<reference evidence="2 3" key="1">
    <citation type="submission" date="2020-08" db="EMBL/GenBank/DDBJ databases">
        <authorList>
            <person name="Koutsovoulos G."/>
            <person name="Danchin GJ E."/>
        </authorList>
    </citation>
    <scope>NUCLEOTIDE SEQUENCE [LARGE SCALE GENOMIC DNA]</scope>
</reference>
<dbReference type="PANTHER" id="PTHR22943">
    <property type="entry name" value="7-TRANSMEMBRANE DOMAIN RECEPTOR C.ELEGANS"/>
    <property type="match status" value="1"/>
</dbReference>
<dbReference type="Pfam" id="PF10317">
    <property type="entry name" value="7TM_GPCR_Srd"/>
    <property type="match status" value="1"/>
</dbReference>
<feature type="transmembrane region" description="Helical" evidence="1">
    <location>
        <begin position="6"/>
        <end position="27"/>
    </location>
</feature>
<feature type="transmembrane region" description="Helical" evidence="1">
    <location>
        <begin position="181"/>
        <end position="209"/>
    </location>
</feature>
<dbReference type="AlphaFoldDB" id="A0A6V7WJZ1"/>
<keyword evidence="1" id="KW-1133">Transmembrane helix</keyword>
<feature type="transmembrane region" description="Helical" evidence="1">
    <location>
        <begin position="150"/>
        <end position="169"/>
    </location>
</feature>
<comment type="caution">
    <text evidence="2">The sequence shown here is derived from an EMBL/GenBank/DDBJ whole genome shotgun (WGS) entry which is preliminary data.</text>
</comment>
<feature type="transmembrane region" description="Helical" evidence="1">
    <location>
        <begin position="106"/>
        <end position="129"/>
    </location>
</feature>
<sequence>MSVHYLFIVILLLYGICYCKVEVKTSFCSGVDVKFRHQLLLISVMIIPIFILFTFSYISNYPTPENEYLTNYELAKTLELDNYTIKNYVVGMRSRANDLSNFTANYASALTIINYIIIIFCGISIQIHVYRHCKGVEMTQLRNMNKQMSIVLGTQAILPLLPYISYLFANLNFLFNLPGLYSSSIVIFLTSSFGSLVAVLNPIVTILSVRNYRQIIFRYKNNSNINQVAPMPETSMPDRTIQYIK</sequence>
<evidence type="ECO:0000313" key="3">
    <source>
        <dbReference type="Proteomes" id="UP000580250"/>
    </source>
</evidence>
<gene>
    <name evidence="2" type="ORF">MENT_LOCUS39898</name>
</gene>
<dbReference type="Proteomes" id="UP000580250">
    <property type="component" value="Unassembled WGS sequence"/>
</dbReference>
<evidence type="ECO:0000256" key="1">
    <source>
        <dbReference type="SAM" id="Phobius"/>
    </source>
</evidence>
<keyword evidence="1" id="KW-0472">Membrane</keyword>
<dbReference type="PANTHER" id="PTHR22943:SF248">
    <property type="entry name" value="SEVEN TM RECEPTOR"/>
    <property type="match status" value="1"/>
</dbReference>
<dbReference type="OrthoDB" id="5807968at2759"/>
<dbReference type="EMBL" id="CAJEWN010000633">
    <property type="protein sequence ID" value="CAD2187321.1"/>
    <property type="molecule type" value="Genomic_DNA"/>
</dbReference>
<feature type="transmembrane region" description="Helical" evidence="1">
    <location>
        <begin position="39"/>
        <end position="58"/>
    </location>
</feature>
<accession>A0A6V7WJZ1</accession>
<proteinExistence type="predicted"/>
<organism evidence="2 3">
    <name type="scientific">Meloidogyne enterolobii</name>
    <name type="common">Root-knot nematode worm</name>
    <name type="synonym">Meloidogyne mayaguensis</name>
    <dbReference type="NCBI Taxonomy" id="390850"/>
    <lineage>
        <taxon>Eukaryota</taxon>
        <taxon>Metazoa</taxon>
        <taxon>Ecdysozoa</taxon>
        <taxon>Nematoda</taxon>
        <taxon>Chromadorea</taxon>
        <taxon>Rhabditida</taxon>
        <taxon>Tylenchina</taxon>
        <taxon>Tylenchomorpha</taxon>
        <taxon>Tylenchoidea</taxon>
        <taxon>Meloidogynidae</taxon>
        <taxon>Meloidogyninae</taxon>
        <taxon>Meloidogyne</taxon>
    </lineage>
</organism>
<keyword evidence="1" id="KW-0812">Transmembrane</keyword>
<protein>
    <submittedName>
        <fullName evidence="2">Uncharacterized protein</fullName>
    </submittedName>
</protein>
<name>A0A6V7WJZ1_MELEN</name>
<dbReference type="SUPFAM" id="SSF81321">
    <property type="entry name" value="Family A G protein-coupled receptor-like"/>
    <property type="match status" value="1"/>
</dbReference>